<dbReference type="Proteomes" id="UP000054928">
    <property type="component" value="Unassembled WGS sequence"/>
</dbReference>
<dbReference type="AlphaFoldDB" id="A0A0P1A9C5"/>
<organism evidence="1 2">
    <name type="scientific">Plasmopara halstedii</name>
    <name type="common">Downy mildew of sunflower</name>
    <dbReference type="NCBI Taxonomy" id="4781"/>
    <lineage>
        <taxon>Eukaryota</taxon>
        <taxon>Sar</taxon>
        <taxon>Stramenopiles</taxon>
        <taxon>Oomycota</taxon>
        <taxon>Peronosporomycetes</taxon>
        <taxon>Peronosporales</taxon>
        <taxon>Peronosporaceae</taxon>
        <taxon>Plasmopara</taxon>
    </lineage>
</organism>
<proteinExistence type="predicted"/>
<accession>A0A0P1A9C5</accession>
<keyword evidence="2" id="KW-1185">Reference proteome</keyword>
<evidence type="ECO:0000313" key="1">
    <source>
        <dbReference type="EMBL" id="CEG36682.1"/>
    </source>
</evidence>
<dbReference type="GeneID" id="36398405"/>
<evidence type="ECO:0000313" key="2">
    <source>
        <dbReference type="Proteomes" id="UP000054928"/>
    </source>
</evidence>
<reference evidence="2" key="1">
    <citation type="submission" date="2014-09" db="EMBL/GenBank/DDBJ databases">
        <authorList>
            <person name="Sharma Rahul"/>
            <person name="Thines Marco"/>
        </authorList>
    </citation>
    <scope>NUCLEOTIDE SEQUENCE [LARGE SCALE GENOMIC DNA]</scope>
</reference>
<dbReference type="RefSeq" id="XP_024573051.1">
    <property type="nucleotide sequence ID" value="XM_024721923.1"/>
</dbReference>
<protein>
    <submittedName>
        <fullName evidence="1">Uncharacterized protein</fullName>
    </submittedName>
</protein>
<name>A0A0P1A9C5_PLAHL</name>
<dbReference type="EMBL" id="CCYD01000217">
    <property type="protein sequence ID" value="CEG36682.1"/>
    <property type="molecule type" value="Genomic_DNA"/>
</dbReference>
<sequence>MRNVVLAVVIRLAYHLFDIDVIHLINQQAVLVVDDFRMYGSSELSIGCCGTSTQIKTVDVRPLMGVASIQLHSQL</sequence>